<keyword evidence="2" id="KW-1185">Reference proteome</keyword>
<gene>
    <name evidence="1" type="ORF">SEA_WRIGHTON_7</name>
</gene>
<evidence type="ECO:0000313" key="2">
    <source>
        <dbReference type="Proteomes" id="UP000241007"/>
    </source>
</evidence>
<organism evidence="1 2">
    <name type="scientific">Streptomyces phage WRightOn</name>
    <dbReference type="NCBI Taxonomy" id="2053723"/>
    <lineage>
        <taxon>Viruses</taxon>
        <taxon>Duplodnaviria</taxon>
        <taxon>Heunggongvirae</taxon>
        <taxon>Uroviricota</taxon>
        <taxon>Caudoviricetes</taxon>
        <taxon>Beephvirinae</taxon>
        <taxon>Manuelvirus</taxon>
        <taxon>Manuelvirus wrighton</taxon>
    </lineage>
</organism>
<accession>A0A2H4PI17</accession>
<sequence>MDENETVEVVEIRPLKHTGWSVLVLGVSMVAGIAREVADAATNLSIMAAQHNLHKREESEFYEVVNDG</sequence>
<name>A0A2H4PI17_9CAUD</name>
<proteinExistence type="predicted"/>
<dbReference type="EMBL" id="MG515223">
    <property type="protein sequence ID" value="ATW62464.1"/>
    <property type="molecule type" value="Genomic_DNA"/>
</dbReference>
<dbReference type="Proteomes" id="UP000241007">
    <property type="component" value="Segment"/>
</dbReference>
<evidence type="ECO:0000313" key="1">
    <source>
        <dbReference type="EMBL" id="ATW62464.1"/>
    </source>
</evidence>
<protein>
    <submittedName>
        <fullName evidence="1">Uncharacterized protein</fullName>
    </submittedName>
</protein>
<reference evidence="1 2" key="1">
    <citation type="submission" date="2017-11" db="EMBL/GenBank/DDBJ databases">
        <authorList>
            <person name="Keri A.G."/>
            <person name="Ahn S.H."/>
            <person name="Alvarado I.A."/>
            <person name="Hartigan K.A."/>
            <person name="Shaffer C.D."/>
            <person name="Weston-Hafer K.A."/>
            <person name="Russell D.A."/>
            <person name="Pope W.H."/>
            <person name="Jacobs-Sera D."/>
            <person name="Hendrix R.W."/>
            <person name="Hatfull G.F."/>
        </authorList>
    </citation>
    <scope>NUCLEOTIDE SEQUENCE [LARGE SCALE GENOMIC DNA]</scope>
</reference>